<dbReference type="OrthoDB" id="2328241at2"/>
<comment type="subcellular location">
    <subcellularLocation>
        <location evidence="1">Membrane</location>
        <topology evidence="1">Multi-pass membrane protein</topology>
    </subcellularLocation>
</comment>
<evidence type="ECO:0000256" key="4">
    <source>
        <dbReference type="ARBA" id="ARBA00023136"/>
    </source>
</evidence>
<comment type="caution">
    <text evidence="6">The sequence shown here is derived from an EMBL/GenBank/DDBJ whole genome shotgun (WGS) entry which is preliminary data.</text>
</comment>
<keyword evidence="4 5" id="KW-0472">Membrane</keyword>
<evidence type="ECO:0000256" key="5">
    <source>
        <dbReference type="SAM" id="Phobius"/>
    </source>
</evidence>
<keyword evidence="2 5" id="KW-0812">Transmembrane</keyword>
<evidence type="ECO:0000256" key="2">
    <source>
        <dbReference type="ARBA" id="ARBA00022692"/>
    </source>
</evidence>
<protein>
    <recommendedName>
        <fullName evidence="8">Integral membrane protein</fullName>
    </recommendedName>
</protein>
<reference evidence="6 7" key="1">
    <citation type="submission" date="2013-08" db="EMBL/GenBank/DDBJ databases">
        <title>Lactobacillus wasatchii sp. WDC04, a late gas producing bacteria isolated from aged chedder cheese.</title>
        <authorList>
            <person name="Oberg C.J."/>
            <person name="Culumber M."/>
            <person name="McMahon D.J."/>
            <person name="Broadbent J.R."/>
            <person name="Oberg T.S."/>
            <person name="Ortaki F."/>
        </authorList>
    </citation>
    <scope>NUCLEOTIDE SEQUENCE [LARGE SCALE GENOMIC DNA]</scope>
    <source>
        <strain evidence="6 7">WDC04</strain>
    </source>
</reference>
<dbReference type="Pfam" id="PF09685">
    <property type="entry name" value="MamF_MmsF"/>
    <property type="match status" value="1"/>
</dbReference>
<name>A0A0D1A7K9_9LACO</name>
<feature type="transmembrane region" description="Helical" evidence="5">
    <location>
        <begin position="46"/>
        <end position="67"/>
    </location>
</feature>
<dbReference type="EMBL" id="AWTT01000013">
    <property type="protein sequence ID" value="KIS03652.1"/>
    <property type="molecule type" value="Genomic_DNA"/>
</dbReference>
<evidence type="ECO:0000313" key="6">
    <source>
        <dbReference type="EMBL" id="KIS03652.1"/>
    </source>
</evidence>
<dbReference type="PATRIC" id="fig|1335616.4.peg.729"/>
<organism evidence="6 7">
    <name type="scientific">Paucilactobacillus wasatchensis</name>
    <dbReference type="NCBI Taxonomy" id="1335616"/>
    <lineage>
        <taxon>Bacteria</taxon>
        <taxon>Bacillati</taxon>
        <taxon>Bacillota</taxon>
        <taxon>Bacilli</taxon>
        <taxon>Lactobacillales</taxon>
        <taxon>Lactobacillaceae</taxon>
        <taxon>Paucilactobacillus</taxon>
    </lineage>
</organism>
<evidence type="ECO:0000256" key="1">
    <source>
        <dbReference type="ARBA" id="ARBA00004141"/>
    </source>
</evidence>
<evidence type="ECO:0008006" key="8">
    <source>
        <dbReference type="Google" id="ProtNLM"/>
    </source>
</evidence>
<feature type="transmembrane region" description="Helical" evidence="5">
    <location>
        <begin position="12"/>
        <end position="34"/>
    </location>
</feature>
<dbReference type="RefSeq" id="WP_044010416.1">
    <property type="nucleotide sequence ID" value="NZ_AWTT01000013.1"/>
</dbReference>
<accession>A0A0D1A7K9</accession>
<keyword evidence="7" id="KW-1185">Reference proteome</keyword>
<proteinExistence type="predicted"/>
<keyword evidence="3 5" id="KW-1133">Transmembrane helix</keyword>
<gene>
    <name evidence="6" type="ORF">WDC_0731</name>
</gene>
<evidence type="ECO:0000313" key="7">
    <source>
        <dbReference type="Proteomes" id="UP000032279"/>
    </source>
</evidence>
<feature type="transmembrane region" description="Helical" evidence="5">
    <location>
        <begin position="79"/>
        <end position="101"/>
    </location>
</feature>
<dbReference type="InterPro" id="IPR019109">
    <property type="entry name" value="MamF_MmsF"/>
</dbReference>
<evidence type="ECO:0000256" key="3">
    <source>
        <dbReference type="ARBA" id="ARBA00022989"/>
    </source>
</evidence>
<sequence>MDYSSRNKIINGLSYLSILFLPVIFPLIVWIIGGRQADIRHHAIRAFWTQLIPAILGIGLVIVGAFYGFVTSDVQSTSWLLIGMFAIFCLISVILFLYNIVKAIQVFIA</sequence>
<dbReference type="Proteomes" id="UP000032279">
    <property type="component" value="Unassembled WGS sequence"/>
</dbReference>
<dbReference type="AlphaFoldDB" id="A0A0D1A7K9"/>
<dbReference type="STRING" id="1335616.WDC_0731"/>